<reference evidence="2 3" key="1">
    <citation type="journal article" date="2023" name="Elife">
        <title>Identification of key yeast species and microbe-microbe interactions impacting larval growth of Drosophila in the wild.</title>
        <authorList>
            <person name="Mure A."/>
            <person name="Sugiura Y."/>
            <person name="Maeda R."/>
            <person name="Honda K."/>
            <person name="Sakurai N."/>
            <person name="Takahashi Y."/>
            <person name="Watada M."/>
            <person name="Katoh T."/>
            <person name="Gotoh A."/>
            <person name="Gotoh Y."/>
            <person name="Taniguchi I."/>
            <person name="Nakamura K."/>
            <person name="Hayashi T."/>
            <person name="Katayama T."/>
            <person name="Uemura T."/>
            <person name="Hattori Y."/>
        </authorList>
    </citation>
    <scope>NUCLEOTIDE SEQUENCE [LARGE SCALE GENOMIC DNA]</scope>
    <source>
        <strain evidence="2 3">SC-9</strain>
    </source>
</reference>
<evidence type="ECO:0000313" key="3">
    <source>
        <dbReference type="Proteomes" id="UP001360560"/>
    </source>
</evidence>
<dbReference type="GeneID" id="90072532"/>
<dbReference type="RefSeq" id="XP_064851553.1">
    <property type="nucleotide sequence ID" value="XM_064995481.1"/>
</dbReference>
<dbReference type="AlphaFoldDB" id="A0AAV5QIF7"/>
<organism evidence="2 3">
    <name type="scientific">Saccharomycopsis crataegensis</name>
    <dbReference type="NCBI Taxonomy" id="43959"/>
    <lineage>
        <taxon>Eukaryota</taxon>
        <taxon>Fungi</taxon>
        <taxon>Dikarya</taxon>
        <taxon>Ascomycota</taxon>
        <taxon>Saccharomycotina</taxon>
        <taxon>Saccharomycetes</taxon>
        <taxon>Saccharomycopsidaceae</taxon>
        <taxon>Saccharomycopsis</taxon>
    </lineage>
</organism>
<accession>A0AAV5QIF7</accession>
<protein>
    <submittedName>
        <fullName evidence="2">Uncharacterized protein</fullName>
    </submittedName>
</protein>
<feature type="region of interest" description="Disordered" evidence="1">
    <location>
        <begin position="73"/>
        <end position="109"/>
    </location>
</feature>
<sequence length="133" mass="13248">MSLTPHYYSDLHQFEGSINPYTSVSSGSSATSSEIYDITIGPSSITSASSYASESIETDSVNKAVSAVSSLSTSVATSTSTSTVSSSTSSSSSSSSSSSNGSLDNSTSGASKLSVKILGLLMVSSAVGSTINL</sequence>
<name>A0AAV5QIF7_9ASCO</name>
<comment type="caution">
    <text evidence="2">The sequence shown here is derived from an EMBL/GenBank/DDBJ whole genome shotgun (WGS) entry which is preliminary data.</text>
</comment>
<gene>
    <name evidence="2" type="ORF">DASC09_018780</name>
</gene>
<dbReference type="Proteomes" id="UP001360560">
    <property type="component" value="Unassembled WGS sequence"/>
</dbReference>
<proteinExistence type="predicted"/>
<dbReference type="EMBL" id="BTFZ01000003">
    <property type="protein sequence ID" value="GMM34553.1"/>
    <property type="molecule type" value="Genomic_DNA"/>
</dbReference>
<keyword evidence="3" id="KW-1185">Reference proteome</keyword>
<evidence type="ECO:0000256" key="1">
    <source>
        <dbReference type="SAM" id="MobiDB-lite"/>
    </source>
</evidence>
<evidence type="ECO:0000313" key="2">
    <source>
        <dbReference type="EMBL" id="GMM34553.1"/>
    </source>
</evidence>